<dbReference type="RefSeq" id="WP_049919684.1">
    <property type="nucleotide sequence ID" value="NZ_FNOF01000019.1"/>
</dbReference>
<accession>A0A1H2ZWU9</accession>
<name>A0A1H2ZWU9_HALVA</name>
<protein>
    <submittedName>
        <fullName evidence="1">Uncharacterized protein</fullName>
    </submittedName>
</protein>
<evidence type="ECO:0000313" key="2">
    <source>
        <dbReference type="Proteomes" id="UP000182573"/>
    </source>
</evidence>
<dbReference type="STRING" id="28442.SAMN05443574_11932"/>
<evidence type="ECO:0000313" key="1">
    <source>
        <dbReference type="EMBL" id="SDX21903.1"/>
    </source>
</evidence>
<gene>
    <name evidence="1" type="ORF">SAMN05443574_11932</name>
</gene>
<reference evidence="1 2" key="1">
    <citation type="submission" date="2016-10" db="EMBL/GenBank/DDBJ databases">
        <authorList>
            <person name="de Groot N.N."/>
        </authorList>
    </citation>
    <scope>NUCLEOTIDE SEQUENCE [LARGE SCALE GENOMIC DNA]</scope>
    <source>
        <strain evidence="1 2">DSM 3756</strain>
    </source>
</reference>
<dbReference type="Proteomes" id="UP000182573">
    <property type="component" value="Unassembled WGS sequence"/>
</dbReference>
<organism evidence="1 2">
    <name type="scientific">Haloarcula vallismortis</name>
    <name type="common">Halobacterium vallismortis</name>
    <dbReference type="NCBI Taxonomy" id="28442"/>
    <lineage>
        <taxon>Archaea</taxon>
        <taxon>Methanobacteriati</taxon>
        <taxon>Methanobacteriota</taxon>
        <taxon>Stenosarchaea group</taxon>
        <taxon>Halobacteria</taxon>
        <taxon>Halobacteriales</taxon>
        <taxon>Haloarculaceae</taxon>
        <taxon>Haloarcula</taxon>
    </lineage>
</organism>
<sequence>MTFPVNPTADDVSPVNLLLELPSHAALHRALAAADIESELGDDDDPEQFLDELSQVELRQAAAQARYAAPQTVHYFRLSGLTNMSPSELADLTDSGGFGGQVRAVEELHDRVYVVCSVPEDGTQAQLSVSEDARVTTVATFNPGTNLLAVRADDSDLAAGTVQALRDHPDLSEWTSVSFRDDGFRGRFEDAAVAAYEQLSLSVTSVEAGTERIDVTGEERGDSGRADVRGDEVVDDLLSRSDTERRTAQVRLSLRTADTIPPNPTVRIDFDESSVEFRQWVPERTLIQLDCVIQDAE</sequence>
<dbReference type="AlphaFoldDB" id="A0A1H2ZWU9"/>
<dbReference type="EMBL" id="FNOF01000019">
    <property type="protein sequence ID" value="SDX21903.1"/>
    <property type="molecule type" value="Genomic_DNA"/>
</dbReference>
<proteinExistence type="predicted"/>